<evidence type="ECO:0000313" key="13">
    <source>
        <dbReference type="EMBL" id="SHK10333.1"/>
    </source>
</evidence>
<feature type="binding site" evidence="10">
    <location>
        <position position="262"/>
    </location>
    <ligand>
        <name>ATP</name>
        <dbReference type="ChEBI" id="CHEBI:30616"/>
    </ligand>
</feature>
<dbReference type="InterPro" id="IPR006426">
    <property type="entry name" value="Asn_synth_AEB"/>
</dbReference>
<comment type="similarity">
    <text evidence="2">Belongs to the asparagine synthetase family.</text>
</comment>
<evidence type="ECO:0000256" key="11">
    <source>
        <dbReference type="PIRSR" id="PIRSR001589-3"/>
    </source>
</evidence>
<reference evidence="13 14" key="1">
    <citation type="submission" date="2016-11" db="EMBL/GenBank/DDBJ databases">
        <authorList>
            <person name="Jaros S."/>
            <person name="Januszkiewicz K."/>
            <person name="Wedrychowicz H."/>
        </authorList>
    </citation>
    <scope>NUCLEOTIDE SEQUENCE [LARGE SCALE GENOMIC DNA]</scope>
    <source>
        <strain evidence="13 14">DSM 15212</strain>
    </source>
</reference>
<dbReference type="GO" id="GO:0005524">
    <property type="term" value="F:ATP binding"/>
    <property type="evidence" value="ECO:0007669"/>
    <property type="project" value="UniProtKB-KW"/>
</dbReference>
<dbReference type="Proteomes" id="UP000184465">
    <property type="component" value="Unassembled WGS sequence"/>
</dbReference>
<keyword evidence="6 9" id="KW-0061">Asparagine biosynthesis</keyword>
<dbReference type="RefSeq" id="WP_073149910.1">
    <property type="nucleotide sequence ID" value="NZ_FRAG01000026.1"/>
</dbReference>
<evidence type="ECO:0000256" key="1">
    <source>
        <dbReference type="ARBA" id="ARBA00005187"/>
    </source>
</evidence>
<dbReference type="CDD" id="cd00712">
    <property type="entry name" value="AsnB"/>
    <property type="match status" value="1"/>
</dbReference>
<dbReference type="Pfam" id="PF13537">
    <property type="entry name" value="GATase_7"/>
    <property type="match status" value="1"/>
</dbReference>
<evidence type="ECO:0000313" key="14">
    <source>
        <dbReference type="Proteomes" id="UP000184465"/>
    </source>
</evidence>
<evidence type="ECO:0000256" key="2">
    <source>
        <dbReference type="ARBA" id="ARBA00005752"/>
    </source>
</evidence>
<feature type="binding site" evidence="10">
    <location>
        <position position="100"/>
    </location>
    <ligand>
        <name>L-glutamine</name>
        <dbReference type="ChEBI" id="CHEBI:58359"/>
    </ligand>
</feature>
<keyword evidence="14" id="KW-1185">Reference proteome</keyword>
<dbReference type="EC" id="6.3.5.4" evidence="3"/>
<keyword evidence="9" id="KW-0028">Amino-acid biosynthesis</keyword>
<feature type="active site" description="For GATase activity" evidence="9">
    <location>
        <position position="2"/>
    </location>
</feature>
<dbReference type="OrthoDB" id="9763290at2"/>
<dbReference type="InterPro" id="IPR051786">
    <property type="entry name" value="ASN_synthetase/amidase"/>
</dbReference>
<dbReference type="PIRSF" id="PIRSF001589">
    <property type="entry name" value="Asn_synthetase_glu-h"/>
    <property type="match status" value="1"/>
</dbReference>
<dbReference type="CDD" id="cd01991">
    <property type="entry name" value="Asn_synthase_B_C"/>
    <property type="match status" value="1"/>
</dbReference>
<evidence type="ECO:0000256" key="3">
    <source>
        <dbReference type="ARBA" id="ARBA00012737"/>
    </source>
</evidence>
<dbReference type="PANTHER" id="PTHR43284">
    <property type="entry name" value="ASPARAGINE SYNTHETASE (GLUTAMINE-HYDROLYZING)"/>
    <property type="match status" value="1"/>
</dbReference>
<sequence length="588" mass="68567">MCGICGIYNFEKDMKIDKTILINMNKVMAHRGPDGSDYYLDGFVGLGHIRLSIIDLEYGNQPMCNEDESVWVTFNGEIYNFEEIKIELKAKGHKFITNCDTEVIVHSYEEYGTDCVLKFNGMFAFAIWDKKKEILFLARDRMGIKPLYYSISSGNIIFASEIKAILQHPDIKAELEVNSIPEYFFSTILLDGKTMFKNIYSLPAGYTLVFKNKSKFLNQYWDIEIREAEGTHYYNQYKEKILNLFKDSVKKRLMSDVPFGSLLSGGLDSSLVSAVATEYVNNKLKTFSMEYSDNSGLNNSNSDIKYSRIMAKTFKTKHKEFLLKTEEYNDILENVIWHVEKPIELTTPSLYLLYRNLKDDITVVLSGEGADELFGGYFFFLNQDNQLTEFPWAPYYNEVSMLFEPEIEKETHFTKKISTTLHDMMNRFDTNDYLNRKLYLFLKLYLLEMLERQDKTSMAWSVEARVPFLDHRLVEYVANVPSNYKVRNDVEKFILKEIAREILPTEVVNRKKKPCPFPIDPKTIYVRKNIANDLVQSSSSKISQYFNKKAVNDFFNKKNRFKNIDNLAIFRTSYALISLEAWHKTFGV</sequence>
<gene>
    <name evidence="13" type="ORF">SAMN02745912_02250</name>
</gene>
<keyword evidence="5 10" id="KW-0067">ATP-binding</keyword>
<dbReference type="InterPro" id="IPR014729">
    <property type="entry name" value="Rossmann-like_a/b/a_fold"/>
</dbReference>
<keyword evidence="7 9" id="KW-0315">Glutamine amidotransferase</keyword>
<dbReference type="Gene3D" id="3.40.50.620">
    <property type="entry name" value="HUPs"/>
    <property type="match status" value="1"/>
</dbReference>
<dbReference type="Gene3D" id="3.60.20.10">
    <property type="entry name" value="Glutamine Phosphoribosylpyrophosphate, subunit 1, domain 1"/>
    <property type="match status" value="1"/>
</dbReference>
<dbReference type="GO" id="GO:0004066">
    <property type="term" value="F:asparagine synthase (glutamine-hydrolyzing) activity"/>
    <property type="evidence" value="ECO:0007669"/>
    <property type="project" value="UniProtKB-EC"/>
</dbReference>
<evidence type="ECO:0000256" key="4">
    <source>
        <dbReference type="ARBA" id="ARBA00022741"/>
    </source>
</evidence>
<feature type="site" description="Important for beta-aspartyl-AMP intermediate formation" evidence="11">
    <location>
        <position position="368"/>
    </location>
</feature>
<evidence type="ECO:0000256" key="9">
    <source>
        <dbReference type="PIRSR" id="PIRSR001589-1"/>
    </source>
</evidence>
<evidence type="ECO:0000256" key="10">
    <source>
        <dbReference type="PIRSR" id="PIRSR001589-2"/>
    </source>
</evidence>
<dbReference type="EMBL" id="FRAG01000026">
    <property type="protein sequence ID" value="SHK10333.1"/>
    <property type="molecule type" value="Genomic_DNA"/>
</dbReference>
<evidence type="ECO:0000256" key="5">
    <source>
        <dbReference type="ARBA" id="ARBA00022840"/>
    </source>
</evidence>
<dbReference type="InterPro" id="IPR001962">
    <property type="entry name" value="Asn_synthase"/>
</dbReference>
<feature type="binding site" evidence="10">
    <location>
        <begin position="366"/>
        <end position="367"/>
    </location>
    <ligand>
        <name>ATP</name>
        <dbReference type="ChEBI" id="CHEBI:30616"/>
    </ligand>
</feature>
<evidence type="ECO:0000256" key="6">
    <source>
        <dbReference type="ARBA" id="ARBA00022888"/>
    </source>
</evidence>
<proteinExistence type="inferred from homology"/>
<dbReference type="NCBIfam" id="TIGR01536">
    <property type="entry name" value="asn_synth_AEB"/>
    <property type="match status" value="1"/>
</dbReference>
<keyword evidence="4 10" id="KW-0547">Nucleotide-binding</keyword>
<dbReference type="SUPFAM" id="SSF56235">
    <property type="entry name" value="N-terminal nucleophile aminohydrolases (Ntn hydrolases)"/>
    <property type="match status" value="1"/>
</dbReference>
<accession>A0A1M6PQW1</accession>
<dbReference type="PANTHER" id="PTHR43284:SF1">
    <property type="entry name" value="ASPARAGINE SYNTHETASE"/>
    <property type="match status" value="1"/>
</dbReference>
<evidence type="ECO:0000259" key="12">
    <source>
        <dbReference type="PROSITE" id="PS51278"/>
    </source>
</evidence>
<dbReference type="GO" id="GO:0006529">
    <property type="term" value="P:asparagine biosynthetic process"/>
    <property type="evidence" value="ECO:0007669"/>
    <property type="project" value="UniProtKB-KW"/>
</dbReference>
<name>A0A1M6PQW1_PARC5</name>
<protein>
    <recommendedName>
        <fullName evidence="3">asparagine synthase (glutamine-hydrolyzing)</fullName>
        <ecNumber evidence="3">6.3.5.4</ecNumber>
    </recommendedName>
</protein>
<organism evidence="13 14">
    <name type="scientific">Paramaledivibacter caminithermalis (strain DSM 15212 / CIP 107654 / DViRD3)</name>
    <name type="common">Clostridium caminithermale</name>
    <dbReference type="NCBI Taxonomy" id="1121301"/>
    <lineage>
        <taxon>Bacteria</taxon>
        <taxon>Bacillati</taxon>
        <taxon>Bacillota</taxon>
        <taxon>Clostridia</taxon>
        <taxon>Peptostreptococcales</taxon>
        <taxon>Caminicellaceae</taxon>
        <taxon>Paramaledivibacter</taxon>
    </lineage>
</organism>
<dbReference type="InterPro" id="IPR017932">
    <property type="entry name" value="GATase_2_dom"/>
</dbReference>
<dbReference type="Pfam" id="PF00733">
    <property type="entry name" value="Asn_synthase"/>
    <property type="match status" value="1"/>
</dbReference>
<feature type="domain" description="Glutamine amidotransferase type-2" evidence="12">
    <location>
        <begin position="2"/>
        <end position="213"/>
    </location>
</feature>
<dbReference type="SUPFAM" id="SSF52402">
    <property type="entry name" value="Adenine nucleotide alpha hydrolases-like"/>
    <property type="match status" value="1"/>
</dbReference>
<dbReference type="InterPro" id="IPR029055">
    <property type="entry name" value="Ntn_hydrolases_N"/>
</dbReference>
<dbReference type="STRING" id="1121301.SAMN02745912_02250"/>
<dbReference type="InterPro" id="IPR033738">
    <property type="entry name" value="AsnB_N"/>
</dbReference>
<comment type="pathway">
    <text evidence="1">Amino-acid biosynthesis; L-asparagine biosynthesis; L-asparagine from L-aspartate (L-Gln route): step 1/1.</text>
</comment>
<comment type="catalytic activity">
    <reaction evidence="8">
        <text>L-aspartate + L-glutamine + ATP + H2O = L-asparagine + L-glutamate + AMP + diphosphate + H(+)</text>
        <dbReference type="Rhea" id="RHEA:12228"/>
        <dbReference type="ChEBI" id="CHEBI:15377"/>
        <dbReference type="ChEBI" id="CHEBI:15378"/>
        <dbReference type="ChEBI" id="CHEBI:29985"/>
        <dbReference type="ChEBI" id="CHEBI:29991"/>
        <dbReference type="ChEBI" id="CHEBI:30616"/>
        <dbReference type="ChEBI" id="CHEBI:33019"/>
        <dbReference type="ChEBI" id="CHEBI:58048"/>
        <dbReference type="ChEBI" id="CHEBI:58359"/>
        <dbReference type="ChEBI" id="CHEBI:456215"/>
        <dbReference type="EC" id="6.3.5.4"/>
    </reaction>
</comment>
<dbReference type="AlphaFoldDB" id="A0A1M6PQW1"/>
<dbReference type="PROSITE" id="PS51278">
    <property type="entry name" value="GATASE_TYPE_2"/>
    <property type="match status" value="1"/>
</dbReference>
<evidence type="ECO:0000256" key="8">
    <source>
        <dbReference type="ARBA" id="ARBA00048741"/>
    </source>
</evidence>
<evidence type="ECO:0000256" key="7">
    <source>
        <dbReference type="ARBA" id="ARBA00022962"/>
    </source>
</evidence>